<sequence length="1468" mass="167021">MSNQDYFDLHDKEELLDGITPQRLTSNEAIVGAELPTSRSATVTVSSLPMHESDYPTKNSSESVLAQDNPPGERPSLVEYDTKILGGTTVTDFKTVSKIKEPDINVDNAKNNAIITPNLTISPSSNNRSRSKSVVYRNEYFSNEKSYLEKMKKKMIYDEYYTKGIISSLILNDEVDPEIEKSEVDLNLNDLKIDLGDSNKNNFLHKLGSLDPKSNYFKLLLTKLKAKNKDDPKDIDHILEDVFEHSDIIERLEWQTMLSKVLNGDIIKSERTKLDEEERDRDTNRLLDQYSEDIWLELRAWMNGRTVEDQKDSFSLLRESSDIVFDEIMRFKADPNLRQEEAESEVENLLNNYYKVMNFWPNLKHLISQKPITGTTEFVNRVETLTSWLNSRTNLKYEIDLLQDWVGVSDLDFITNTSATDENKIAFKKFAEKIMQEKDIETIFQKKIFFPLAPWILKAKLSYLKYMNVASEMNLKHSDTDLVVLLLFPIKLLEEIIKVRLLYAKKLQNPTMMMIDQMIDDFSAYVKLSAQLKATLIDYCKRWYLDIELNDSFDQIVVHGIRFLFKLLHLKVIDGSSKSFKTYKEPEVLVTYWEALKNTGHYIAGAGKEIAFGFSKLTATLLQRLNEDIGELHDSTTSLRGNLDGEKWLLQTLENLGSLKRKLNRFSNLLSKAFQNTVTYTVNDCASLLENLRNTGHFLIYSGSRLERNGVYLIASPNLIGIDDDELLRILKNAEIGCDIIPKIEIKSSLSIYGIMDVMENPNTKLVQKTSPEGVPYHEIVQEDVTSEDANLTKVHDLSAHTSRTYSSGNILTVPRRAFKLTKSGSYYNGNKYQTFHTESEKEILELEAKVDSLGYILLLSTGQPIIWEGSVHNVVAKSIDFGEILKSAKPNTLTLFNQGSSYSLDYRNDTLKNLAGNSISYVLRSCSIGSIENILQRINKTYFNCTCDVLTNYTKVVTRFKESHDPGNLINGLFLFTRDFGRNFLRTSNSTYQTKSAVILLMVKMSIRWLSFLAEECDPNDQRTFKWCVTAMEFAMQMISGLNILALNKSQFHELKEKISVCMSLLVSHFDVMGARSSDMQKLSKPSRLNMDIIEDFDVDAMLAINSRLRLNSIAKLEEKMTHNLVKVGKVLDDTEKSNKFISSLASSISNVSIRWQKRKYIGGGTFGAVFSAVNLDNGEILAVKEIKIQDNKSMEKFFPLIKDEMNVLEMLNHPNVVQYYGVEVHRDRVNIFMEYCEGGSLATLLEHGRIEDELVTQMYTLQLLEGLAYLHESGIIHRDIKPENILLDYNGIIKYVDFGASKRAVKNSTRWAASIGKGSISSHSSSEGDSNSGKLQDLIGTPMYMAPEAITGSTTEGRFGSSDIWSLGCVTLEMITGKRPWYNLDNEWAILYHVVAGQSPRFPNKNKVSSAGRKFLKRCLVHSASKRATAFELLMEPWIVEIRELAFGDSNRTDSNKSVNNNLSSF</sequence>
<dbReference type="GO" id="GO:0038066">
    <property type="term" value="P:p38MAPK cascade"/>
    <property type="evidence" value="ECO:0007669"/>
    <property type="project" value="EnsemblFungi"/>
</dbReference>
<dbReference type="InParanoid" id="H2ASV0"/>
<dbReference type="EMBL" id="HE650823">
    <property type="protein sequence ID" value="CCF57450.1"/>
    <property type="molecule type" value="Genomic_DNA"/>
</dbReference>
<dbReference type="STRING" id="1071382.H2ASV0"/>
<dbReference type="Pfam" id="PF00069">
    <property type="entry name" value="Pkinase"/>
    <property type="match status" value="1"/>
</dbReference>
<dbReference type="PROSITE" id="PS00108">
    <property type="entry name" value="PROTEIN_KINASE_ST"/>
    <property type="match status" value="1"/>
</dbReference>
<gene>
    <name evidence="10" type="primary">KAFR0C04590</name>
    <name evidence="10" type="ORF">KAFR_0C04590</name>
</gene>
<evidence type="ECO:0000256" key="5">
    <source>
        <dbReference type="ARBA" id="ARBA00022777"/>
    </source>
</evidence>
<keyword evidence="2" id="KW-0723">Serine/threonine-protein kinase</keyword>
<dbReference type="eggNOG" id="KOG4645">
    <property type="taxonomic scope" value="Eukaryota"/>
</dbReference>
<evidence type="ECO:0000259" key="9">
    <source>
        <dbReference type="PROSITE" id="PS50011"/>
    </source>
</evidence>
<accession>H2ASV0</accession>
<comment type="similarity">
    <text evidence="1">Belongs to the protein kinase superfamily. STE Ser/Thr protein kinase family. MAP kinase kinase kinase subfamily.</text>
</comment>
<dbReference type="GO" id="GO:0005524">
    <property type="term" value="F:ATP binding"/>
    <property type="evidence" value="ECO:0007669"/>
    <property type="project" value="UniProtKB-UniRule"/>
</dbReference>
<name>H2ASV0_KAZAF</name>
<keyword evidence="6 7" id="KW-0067">ATP-binding</keyword>
<dbReference type="Proteomes" id="UP000005220">
    <property type="component" value="Chromosome 3"/>
</dbReference>
<dbReference type="KEGG" id="kaf:KAFR_0C04590"/>
<dbReference type="CDD" id="cd06626">
    <property type="entry name" value="STKc_MEKK4"/>
    <property type="match status" value="1"/>
</dbReference>
<evidence type="ECO:0000313" key="10">
    <source>
        <dbReference type="EMBL" id="CCF57450.1"/>
    </source>
</evidence>
<dbReference type="GeneID" id="13885368"/>
<dbReference type="OrthoDB" id="1043025at2759"/>
<keyword evidence="5" id="KW-0418">Kinase</keyword>
<keyword evidence="4 7" id="KW-0547">Nucleotide-binding</keyword>
<feature type="domain" description="Protein kinase" evidence="9">
    <location>
        <begin position="1157"/>
        <end position="1441"/>
    </location>
</feature>
<reference evidence="10 11" key="1">
    <citation type="journal article" date="2011" name="Proc. Natl. Acad. Sci. U.S.A.">
        <title>Evolutionary erosion of yeast sex chromosomes by mating-type switching accidents.</title>
        <authorList>
            <person name="Gordon J.L."/>
            <person name="Armisen D."/>
            <person name="Proux-Wera E."/>
            <person name="Oheigeartaigh S.S."/>
            <person name="Byrne K.P."/>
            <person name="Wolfe K.H."/>
        </authorList>
    </citation>
    <scope>NUCLEOTIDE SEQUENCE [LARGE SCALE GENOMIC DNA]</scope>
    <source>
        <strain evidence="11">ATCC 22294 / BCRC 22015 / CBS 2517 / CECT 1963 / NBRC 1671 / NRRL Y-8276</strain>
    </source>
</reference>
<dbReference type="InterPro" id="IPR008271">
    <property type="entry name" value="Ser/Thr_kinase_AS"/>
</dbReference>
<evidence type="ECO:0000256" key="7">
    <source>
        <dbReference type="PROSITE-ProRule" id="PRU10141"/>
    </source>
</evidence>
<evidence type="ECO:0000256" key="4">
    <source>
        <dbReference type="ARBA" id="ARBA00022741"/>
    </source>
</evidence>
<dbReference type="PROSITE" id="PS00107">
    <property type="entry name" value="PROTEIN_KINASE_ATP"/>
    <property type="match status" value="1"/>
</dbReference>
<dbReference type="Gene3D" id="1.10.510.10">
    <property type="entry name" value="Transferase(Phosphotransferase) domain 1"/>
    <property type="match status" value="1"/>
</dbReference>
<dbReference type="InterPro" id="IPR000719">
    <property type="entry name" value="Prot_kinase_dom"/>
</dbReference>
<keyword evidence="3" id="KW-0808">Transferase</keyword>
<dbReference type="InterPro" id="IPR050538">
    <property type="entry name" value="MAP_kinase_kinase_kinase"/>
</dbReference>
<dbReference type="HOGENOM" id="CLU_001999_2_0_1"/>
<evidence type="ECO:0000313" key="11">
    <source>
        <dbReference type="Proteomes" id="UP000005220"/>
    </source>
</evidence>
<keyword evidence="11" id="KW-1185">Reference proteome</keyword>
<evidence type="ECO:0000256" key="6">
    <source>
        <dbReference type="ARBA" id="ARBA00022840"/>
    </source>
</evidence>
<dbReference type="SMART" id="SM00220">
    <property type="entry name" value="S_TKc"/>
    <property type="match status" value="1"/>
</dbReference>
<evidence type="ECO:0000256" key="8">
    <source>
        <dbReference type="SAM" id="MobiDB-lite"/>
    </source>
</evidence>
<protein>
    <recommendedName>
        <fullName evidence="9">Protein kinase domain-containing protein</fullName>
    </recommendedName>
</protein>
<feature type="region of interest" description="Disordered" evidence="8">
    <location>
        <begin position="40"/>
        <end position="77"/>
    </location>
</feature>
<proteinExistence type="inferred from homology"/>
<dbReference type="InterPro" id="IPR017441">
    <property type="entry name" value="Protein_kinase_ATP_BS"/>
</dbReference>
<dbReference type="InterPro" id="IPR011009">
    <property type="entry name" value="Kinase-like_dom_sf"/>
</dbReference>
<dbReference type="PANTHER" id="PTHR48016">
    <property type="entry name" value="MAP KINASE KINASE KINASE SSK2-RELATED-RELATED"/>
    <property type="match status" value="1"/>
</dbReference>
<feature type="compositionally biased region" description="Polar residues" evidence="8">
    <location>
        <begin position="56"/>
        <end position="66"/>
    </location>
</feature>
<evidence type="ECO:0000256" key="1">
    <source>
        <dbReference type="ARBA" id="ARBA00006529"/>
    </source>
</evidence>
<evidence type="ECO:0000256" key="3">
    <source>
        <dbReference type="ARBA" id="ARBA00022679"/>
    </source>
</evidence>
<organism evidence="10 11">
    <name type="scientific">Kazachstania africana (strain ATCC 22294 / BCRC 22015 / CBS 2517 / CECT 1963 / NBRC 1671 / NRRL Y-8276)</name>
    <name type="common">Yeast</name>
    <name type="synonym">Kluyveromyces africanus</name>
    <dbReference type="NCBI Taxonomy" id="1071382"/>
    <lineage>
        <taxon>Eukaryota</taxon>
        <taxon>Fungi</taxon>
        <taxon>Dikarya</taxon>
        <taxon>Ascomycota</taxon>
        <taxon>Saccharomycotina</taxon>
        <taxon>Saccharomycetes</taxon>
        <taxon>Saccharomycetales</taxon>
        <taxon>Saccharomycetaceae</taxon>
        <taxon>Kazachstania</taxon>
    </lineage>
</organism>
<dbReference type="SUPFAM" id="SSF56112">
    <property type="entry name" value="Protein kinase-like (PK-like)"/>
    <property type="match status" value="1"/>
</dbReference>
<dbReference type="RefSeq" id="XP_003956585.1">
    <property type="nucleotide sequence ID" value="XM_003956536.1"/>
</dbReference>
<evidence type="ECO:0000256" key="2">
    <source>
        <dbReference type="ARBA" id="ARBA00022527"/>
    </source>
</evidence>
<feature type="binding site" evidence="7">
    <location>
        <position position="1186"/>
    </location>
    <ligand>
        <name>ATP</name>
        <dbReference type="ChEBI" id="CHEBI:30616"/>
    </ligand>
</feature>
<dbReference type="PANTHER" id="PTHR48016:SF32">
    <property type="entry name" value="MITOGEN-ACTIVATED PROTEIN KINASE KINASE KINASE 4"/>
    <property type="match status" value="1"/>
</dbReference>
<dbReference type="GO" id="GO:0004674">
    <property type="term" value="F:protein serine/threonine kinase activity"/>
    <property type="evidence" value="ECO:0007669"/>
    <property type="project" value="UniProtKB-KW"/>
</dbReference>
<dbReference type="PROSITE" id="PS50011">
    <property type="entry name" value="PROTEIN_KINASE_DOM"/>
    <property type="match status" value="1"/>
</dbReference>